<dbReference type="GO" id="GO:0016787">
    <property type="term" value="F:hydrolase activity"/>
    <property type="evidence" value="ECO:0007669"/>
    <property type="project" value="InterPro"/>
</dbReference>
<feature type="compositionally biased region" description="Polar residues" evidence="1">
    <location>
        <begin position="14"/>
        <end position="24"/>
    </location>
</feature>
<dbReference type="AlphaFoldDB" id="A0A2W4Z649"/>
<feature type="region of interest" description="Disordered" evidence="1">
    <location>
        <begin position="1"/>
        <end position="29"/>
    </location>
</feature>
<feature type="domain" description="3-keto-alpha-glucoside-1,2-lyase/3-keto-2-hydroxy-glucal hydratase" evidence="2">
    <location>
        <begin position="34"/>
        <end position="212"/>
    </location>
</feature>
<dbReference type="Proteomes" id="UP000249555">
    <property type="component" value="Unassembled WGS sequence"/>
</dbReference>
<reference evidence="3 4" key="1">
    <citation type="submission" date="2017-08" db="EMBL/GenBank/DDBJ databases">
        <title>Infants hospitalized years apart are colonized by the same room-sourced microbial strains.</title>
        <authorList>
            <person name="Brooks B."/>
            <person name="Olm M.R."/>
            <person name="Firek B.A."/>
            <person name="Baker R."/>
            <person name="Thomas B.C."/>
            <person name="Morowitz M.J."/>
            <person name="Banfield J.F."/>
        </authorList>
    </citation>
    <scope>NUCLEOTIDE SEQUENCE [LARGE SCALE GENOMIC DNA]</scope>
    <source>
        <strain evidence="3">S2_018_000_R3_119</strain>
    </source>
</reference>
<organism evidence="3 4">
    <name type="scientific">Sphingomonas taxi</name>
    <dbReference type="NCBI Taxonomy" id="1549858"/>
    <lineage>
        <taxon>Bacteria</taxon>
        <taxon>Pseudomonadati</taxon>
        <taxon>Pseudomonadota</taxon>
        <taxon>Alphaproteobacteria</taxon>
        <taxon>Sphingomonadales</taxon>
        <taxon>Sphingomonadaceae</taxon>
        <taxon>Sphingomonas</taxon>
    </lineage>
</organism>
<evidence type="ECO:0000259" key="2">
    <source>
        <dbReference type="Pfam" id="PF06439"/>
    </source>
</evidence>
<dbReference type="InterPro" id="IPR010496">
    <property type="entry name" value="AL/BT2_dom"/>
</dbReference>
<gene>
    <name evidence="3" type="ORF">DI640_00650</name>
</gene>
<dbReference type="Pfam" id="PF06439">
    <property type="entry name" value="3keto-disac_hyd"/>
    <property type="match status" value="2"/>
</dbReference>
<feature type="domain" description="3-keto-alpha-glucoside-1,2-lyase/3-keto-2-hydroxy-glucal hydratase" evidence="2">
    <location>
        <begin position="245"/>
        <end position="453"/>
    </location>
</feature>
<evidence type="ECO:0000313" key="3">
    <source>
        <dbReference type="EMBL" id="PZO76957.1"/>
    </source>
</evidence>
<evidence type="ECO:0000313" key="4">
    <source>
        <dbReference type="Proteomes" id="UP000249555"/>
    </source>
</evidence>
<name>A0A2W4Z649_9SPHN</name>
<evidence type="ECO:0000256" key="1">
    <source>
        <dbReference type="SAM" id="MobiDB-lite"/>
    </source>
</evidence>
<comment type="caution">
    <text evidence="3">The sequence shown here is derived from an EMBL/GenBank/DDBJ whole genome shotgun (WGS) entry which is preliminary data.</text>
</comment>
<proteinExistence type="predicted"/>
<feature type="compositionally biased region" description="Low complexity" evidence="1">
    <location>
        <begin position="1"/>
        <end position="13"/>
    </location>
</feature>
<dbReference type="Gene3D" id="2.60.120.560">
    <property type="entry name" value="Exo-inulinase, domain 1"/>
    <property type="match status" value="2"/>
</dbReference>
<accession>A0A2W4Z649</accession>
<sequence length="455" mass="50139">MAQASVDAGAQAAPTQQSSANQSKAPWRDVTPREGLAGWRATGGKASYAFENGELIGRAEPGKTNSWLVSEAQYGDFIIEFDAKTDPALNSGMMIRGQSRPDYRDGVVHGYQAEIDPSSRRWSAGLYDEQRRQWLYTLGRNEAARQTFRSGDWNHYRVEAIGTRLRTWINGVPAADVVDDVDARGFIAFQVHAIPDAEAARHPEVRFRNVRMITESPARFAMPATALAEQGWLTNRLSAGEQRAGWKLLWDGKTSAGWRSVKGQKFPATGWSMADGVLRVEGGGGGGDIATTRDYRNFELSIDFKLTPGANSGIKYFVDAGLLKKGESIGLEYQLLDDERHPDAKMGRDGNRTLGSLYDLIAAKNLSDPDSPGKRINPPGSWNRAVIVVRGTHVEHWLNGFKMVEYDRGSPAFRALVAQSKYAGVPGFGEGKQGPILLQDHGDRVEFRSIKLREL</sequence>
<protein>
    <submittedName>
        <fullName evidence="3">DUF1080 domain-containing protein</fullName>
    </submittedName>
</protein>
<dbReference type="EMBL" id="QFMX01000001">
    <property type="protein sequence ID" value="PZO76957.1"/>
    <property type="molecule type" value="Genomic_DNA"/>
</dbReference>